<dbReference type="RefSeq" id="WP_133292418.1">
    <property type="nucleotide sequence ID" value="NZ_SMSJ01000097.1"/>
</dbReference>
<evidence type="ECO:0008006" key="3">
    <source>
        <dbReference type="Google" id="ProtNLM"/>
    </source>
</evidence>
<dbReference type="OrthoDB" id="5243302at2"/>
<sequence length="88" mass="9495">MAFKILEFHHSALGINGSEPGLAADRAFYRDVLGLPGDSKRQTLPGIPGLWINVGEIGQLRLVGGTQFQRLAKKGPDSRARLDALTIV</sequence>
<accession>A0A4R5Q7R9</accession>
<dbReference type="Proteomes" id="UP000295096">
    <property type="component" value="Unassembled WGS sequence"/>
</dbReference>
<organism evidence="1 2">
    <name type="scientific">Dankookia rubra</name>
    <dbReference type="NCBI Taxonomy" id="1442381"/>
    <lineage>
        <taxon>Bacteria</taxon>
        <taxon>Pseudomonadati</taxon>
        <taxon>Pseudomonadota</taxon>
        <taxon>Alphaproteobacteria</taxon>
        <taxon>Acetobacterales</taxon>
        <taxon>Roseomonadaceae</taxon>
        <taxon>Dankookia</taxon>
    </lineage>
</organism>
<evidence type="ECO:0000313" key="2">
    <source>
        <dbReference type="Proteomes" id="UP000295096"/>
    </source>
</evidence>
<proteinExistence type="predicted"/>
<reference evidence="1 2" key="1">
    <citation type="journal article" date="2016" name="J. Microbiol.">
        <title>Dankookia rubra gen. nov., sp. nov., an alphaproteobacterium isolated from sediment of a shallow stream.</title>
        <authorList>
            <person name="Kim W.H."/>
            <person name="Kim D.H."/>
            <person name="Kang K."/>
            <person name="Ahn T.Y."/>
        </authorList>
    </citation>
    <scope>NUCLEOTIDE SEQUENCE [LARGE SCALE GENOMIC DNA]</scope>
    <source>
        <strain evidence="1 2">JCM30602</strain>
    </source>
</reference>
<dbReference type="AlphaFoldDB" id="A0A4R5Q7R9"/>
<dbReference type="EMBL" id="SMSJ01000097">
    <property type="protein sequence ID" value="TDH58766.1"/>
    <property type="molecule type" value="Genomic_DNA"/>
</dbReference>
<keyword evidence="2" id="KW-1185">Reference proteome</keyword>
<name>A0A4R5Q7R9_9PROT</name>
<evidence type="ECO:0000313" key="1">
    <source>
        <dbReference type="EMBL" id="TDH58766.1"/>
    </source>
</evidence>
<comment type="caution">
    <text evidence="1">The sequence shown here is derived from an EMBL/GenBank/DDBJ whole genome shotgun (WGS) entry which is preliminary data.</text>
</comment>
<protein>
    <recommendedName>
        <fullName evidence="3">Glyoxalase</fullName>
    </recommendedName>
</protein>
<gene>
    <name evidence="1" type="ORF">E2C06_30875</name>
</gene>